<dbReference type="Pfam" id="PF13520">
    <property type="entry name" value="AA_permease_2"/>
    <property type="match status" value="1"/>
</dbReference>
<feature type="transmembrane region" description="Helical" evidence="6">
    <location>
        <begin position="120"/>
        <end position="138"/>
    </location>
</feature>
<dbReference type="Proteomes" id="UP000240987">
    <property type="component" value="Unassembled WGS sequence"/>
</dbReference>
<proteinExistence type="predicted"/>
<keyword evidence="5 6" id="KW-0472">Membrane</keyword>
<name>A0A2T3J9C0_9GAMM</name>
<protein>
    <submittedName>
        <fullName evidence="7">L-methionine/branched-chain amino acid transporter</fullName>
    </submittedName>
</protein>
<evidence type="ECO:0000313" key="7">
    <source>
        <dbReference type="EMBL" id="PSU45418.1"/>
    </source>
</evidence>
<reference evidence="7 8" key="1">
    <citation type="submission" date="2018-01" db="EMBL/GenBank/DDBJ databases">
        <title>Whole genome sequencing of Histamine producing bacteria.</title>
        <authorList>
            <person name="Butler K."/>
        </authorList>
    </citation>
    <scope>NUCLEOTIDE SEQUENCE [LARGE SCALE GENOMIC DNA]</scope>
    <source>
        <strain evidence="7 8">JCM 12947</strain>
    </source>
</reference>
<feature type="transmembrane region" description="Helical" evidence="6">
    <location>
        <begin position="12"/>
        <end position="30"/>
    </location>
</feature>
<dbReference type="RefSeq" id="WP_107244827.1">
    <property type="nucleotide sequence ID" value="NZ_PYMJ01000031.1"/>
</dbReference>
<feature type="transmembrane region" description="Helical" evidence="6">
    <location>
        <begin position="150"/>
        <end position="169"/>
    </location>
</feature>
<feature type="transmembrane region" description="Helical" evidence="6">
    <location>
        <begin position="228"/>
        <end position="248"/>
    </location>
</feature>
<organism evidence="7 8">
    <name type="scientific">Photobacterium frigidiphilum</name>
    <dbReference type="NCBI Taxonomy" id="264736"/>
    <lineage>
        <taxon>Bacteria</taxon>
        <taxon>Pseudomonadati</taxon>
        <taxon>Pseudomonadota</taxon>
        <taxon>Gammaproteobacteria</taxon>
        <taxon>Vibrionales</taxon>
        <taxon>Vibrionaceae</taxon>
        <taxon>Photobacterium</taxon>
    </lineage>
</organism>
<evidence type="ECO:0000256" key="4">
    <source>
        <dbReference type="ARBA" id="ARBA00022989"/>
    </source>
</evidence>
<gene>
    <name evidence="7" type="ORF">C9J12_22925</name>
</gene>
<evidence type="ECO:0000256" key="5">
    <source>
        <dbReference type="ARBA" id="ARBA00023136"/>
    </source>
</evidence>
<feature type="transmembrane region" description="Helical" evidence="6">
    <location>
        <begin position="367"/>
        <end position="390"/>
    </location>
</feature>
<comment type="caution">
    <text evidence="7">The sequence shown here is derived from an EMBL/GenBank/DDBJ whole genome shotgun (WGS) entry which is preliminary data.</text>
</comment>
<feature type="transmembrane region" description="Helical" evidence="6">
    <location>
        <begin position="397"/>
        <end position="430"/>
    </location>
</feature>
<dbReference type="GO" id="GO:0005886">
    <property type="term" value="C:plasma membrane"/>
    <property type="evidence" value="ECO:0007669"/>
    <property type="project" value="UniProtKB-SubCell"/>
</dbReference>
<dbReference type="PIRSF" id="PIRSF006060">
    <property type="entry name" value="AA_transporter"/>
    <property type="match status" value="1"/>
</dbReference>
<keyword evidence="8" id="KW-1185">Reference proteome</keyword>
<keyword evidence="2" id="KW-1003">Cell membrane</keyword>
<dbReference type="PANTHER" id="PTHR42770">
    <property type="entry name" value="AMINO ACID TRANSPORTER-RELATED"/>
    <property type="match status" value="1"/>
</dbReference>
<dbReference type="InterPro" id="IPR050367">
    <property type="entry name" value="APC_superfamily"/>
</dbReference>
<evidence type="ECO:0000256" key="2">
    <source>
        <dbReference type="ARBA" id="ARBA00022475"/>
    </source>
</evidence>
<feature type="transmembrane region" description="Helical" evidence="6">
    <location>
        <begin position="42"/>
        <end position="62"/>
    </location>
</feature>
<dbReference type="InterPro" id="IPR002293">
    <property type="entry name" value="AA/rel_permease1"/>
</dbReference>
<dbReference type="OrthoDB" id="9117841at2"/>
<keyword evidence="4 6" id="KW-1133">Transmembrane helix</keyword>
<feature type="transmembrane region" description="Helical" evidence="6">
    <location>
        <begin position="342"/>
        <end position="361"/>
    </location>
</feature>
<dbReference type="EMBL" id="PYMJ01000031">
    <property type="protein sequence ID" value="PSU45418.1"/>
    <property type="molecule type" value="Genomic_DNA"/>
</dbReference>
<dbReference type="NCBIfam" id="NF008245">
    <property type="entry name" value="PRK11021.1"/>
    <property type="match status" value="1"/>
</dbReference>
<evidence type="ECO:0000313" key="8">
    <source>
        <dbReference type="Proteomes" id="UP000240987"/>
    </source>
</evidence>
<dbReference type="AlphaFoldDB" id="A0A2T3J9C0"/>
<keyword evidence="3 6" id="KW-0812">Transmembrane</keyword>
<dbReference type="GO" id="GO:0022857">
    <property type="term" value="F:transmembrane transporter activity"/>
    <property type="evidence" value="ECO:0007669"/>
    <property type="project" value="InterPro"/>
</dbReference>
<accession>A0A2T3J9C0</accession>
<sequence length="440" mass="47402">MDDSSTKMGRWQGAGLLATTLLGTGVFILPQMTIDIAGYGAIYTWLLLTLAIIPVTVVFGALTAKFPHAAGPAYFVEQAFGQVAGRSIGLLFLFVVPIGAPAAILLTFHFVYALTPLSEQGLLAAELGSLLLLFALNYKGIQISAKLQFLLTLAIIIVVIALFSVIQFGLTTGEAVVQTYSTVLSQEKIQPNLIMTAAGLAFWSFLGVEAMSHLANDFRNPKKDMLPAMMIGTVLVGSIYFLCTWVLLRMPMPTDIVASNLQSGHLQSSNLPSSNLAMINAFNYGFGGLGAQVIGILGIAGGLATVNVYTASLSRLAWSFSKDGVLPRYLSPLNQHNVPSRALAAILIVMGLVIVLAYVANRELEDLIAWVNGVFVVIYFASMMAAAKLLPKRYQPLIFLGCLFCALLAYGLGLKMVYALLLLCLTLPFLKWQQTHLARE</sequence>
<feature type="transmembrane region" description="Helical" evidence="6">
    <location>
        <begin position="90"/>
        <end position="114"/>
    </location>
</feature>
<evidence type="ECO:0000256" key="3">
    <source>
        <dbReference type="ARBA" id="ARBA00022692"/>
    </source>
</evidence>
<dbReference type="Gene3D" id="1.20.1740.10">
    <property type="entry name" value="Amino acid/polyamine transporter I"/>
    <property type="match status" value="1"/>
</dbReference>
<evidence type="ECO:0000256" key="1">
    <source>
        <dbReference type="ARBA" id="ARBA00004651"/>
    </source>
</evidence>
<dbReference type="PANTHER" id="PTHR42770:SF13">
    <property type="entry name" value="L-METHIONINE_BRANCHED-CHAIN AMINO ACID EXPORTER YJEH"/>
    <property type="match status" value="1"/>
</dbReference>
<comment type="subcellular location">
    <subcellularLocation>
        <location evidence="1">Cell membrane</location>
        <topology evidence="1">Multi-pass membrane protein</topology>
    </subcellularLocation>
</comment>
<feature type="transmembrane region" description="Helical" evidence="6">
    <location>
        <begin position="284"/>
        <end position="309"/>
    </location>
</feature>
<evidence type="ECO:0000256" key="6">
    <source>
        <dbReference type="SAM" id="Phobius"/>
    </source>
</evidence>